<gene>
    <name evidence="2" type="ORF">Q9312_16280</name>
</gene>
<evidence type="ECO:0000313" key="2">
    <source>
        <dbReference type="EMBL" id="WMS86780.1"/>
    </source>
</evidence>
<accession>A0AA51RSM5</accession>
<reference evidence="2 3" key="1">
    <citation type="submission" date="2023-08" db="EMBL/GenBank/DDBJ databases">
        <title>Pleionea litopenaei sp. nov., isolated from stomach of juvenile Litopenaeus vannamei.</title>
        <authorList>
            <person name="Rho A.M."/>
            <person name="Hwang C.Y."/>
        </authorList>
    </citation>
    <scope>NUCLEOTIDE SEQUENCE [LARGE SCALE GENOMIC DNA]</scope>
    <source>
        <strain evidence="2 3">HL-JVS1</strain>
    </source>
</reference>
<feature type="transmembrane region" description="Helical" evidence="1">
    <location>
        <begin position="16"/>
        <end position="35"/>
    </location>
</feature>
<feature type="transmembrane region" description="Helical" evidence="1">
    <location>
        <begin position="55"/>
        <end position="73"/>
    </location>
</feature>
<protein>
    <submittedName>
        <fullName evidence="2">Uncharacterized protein</fullName>
    </submittedName>
</protein>
<sequence>MEQVTEMTEPTNQRNYLPAVAALLLAALFPFYWGNLFLSSSTDWYLELQQDLQNFSAFDFLFIVIGILEIYVLWSLRKALADQLNVASAKIMLWMMIVSVAVFHASVLVDMSLSFKTDPVSPISMENITDTVLFLAFSALFIYAICGGVFSIVLLFRHSQIPTLLKVFSVLLMISCLFQLTILLAALNIILFPVALLILAVYFVKNDPVVEVV</sequence>
<dbReference type="AlphaFoldDB" id="A0AA51RSM5"/>
<dbReference type="Proteomes" id="UP001239782">
    <property type="component" value="Chromosome"/>
</dbReference>
<name>A0AA51RSM5_9GAMM</name>
<feature type="transmembrane region" description="Helical" evidence="1">
    <location>
        <begin position="133"/>
        <end position="156"/>
    </location>
</feature>
<keyword evidence="1" id="KW-0472">Membrane</keyword>
<evidence type="ECO:0000256" key="1">
    <source>
        <dbReference type="SAM" id="Phobius"/>
    </source>
</evidence>
<keyword evidence="3" id="KW-1185">Reference proteome</keyword>
<keyword evidence="1" id="KW-0812">Transmembrane</keyword>
<organism evidence="2 3">
    <name type="scientific">Pleionea litopenaei</name>
    <dbReference type="NCBI Taxonomy" id="3070815"/>
    <lineage>
        <taxon>Bacteria</taxon>
        <taxon>Pseudomonadati</taxon>
        <taxon>Pseudomonadota</taxon>
        <taxon>Gammaproteobacteria</taxon>
        <taxon>Oceanospirillales</taxon>
        <taxon>Pleioneaceae</taxon>
        <taxon>Pleionea</taxon>
    </lineage>
</organism>
<dbReference type="EMBL" id="CP133548">
    <property type="protein sequence ID" value="WMS86780.1"/>
    <property type="molecule type" value="Genomic_DNA"/>
</dbReference>
<dbReference type="RefSeq" id="WP_309201925.1">
    <property type="nucleotide sequence ID" value="NZ_CP133548.1"/>
</dbReference>
<proteinExistence type="predicted"/>
<feature type="transmembrane region" description="Helical" evidence="1">
    <location>
        <begin position="177"/>
        <end position="204"/>
    </location>
</feature>
<keyword evidence="1" id="KW-1133">Transmembrane helix</keyword>
<dbReference type="KEGG" id="plei:Q9312_16280"/>
<feature type="transmembrane region" description="Helical" evidence="1">
    <location>
        <begin position="93"/>
        <end position="113"/>
    </location>
</feature>
<evidence type="ECO:0000313" key="3">
    <source>
        <dbReference type="Proteomes" id="UP001239782"/>
    </source>
</evidence>